<keyword evidence="15" id="KW-0966">Cell projection</keyword>
<sequence length="861" mass="97699">MGHFCTLLRQMFSDGQRLDPEDISYILKSRQNSTWTECISEWGVVAVSIDLLKVDINQCDNNGGMFAGSHKCKVSSTKCVHRPGHGFQRGSYDCVCKDKFHFPDPSAKTKRFNGSDVERAYLLWRNNYSAPPGGSLANFTDYDRGYECVACKRGCDTCEDDAPCFVEYNALLRGVALGIQTFCMTIALFLGIVVFRVRKNRSLYSSIWLILEVMLFGALLLYATEISSRQTLDASGSVVQRGSYMSLVSIQPQLVGDGNVAYQSHCQDNNISVNCADEDLLVAIVSSVGNVMSCHDVELRGCKGCTGFSIWMMTAPSSTMQLVGVVKLQLTHFVCMTEGVYSSRWRDLLVSSWNGSMSMATSGFAIIHYRRALELSPVTKGLQCCHFDIKTAEEDDKLFYSILLWPLPLDFLCQSKQRLVACDHWSLARIEMFHYNLDHIHGVLNHSHGVGALQEEWGQCGGTDVPTGWHVLLACVVVINIVYRGSRKDFASHLDRADYLFLDSELFQTVHRVLAEFQSRKARRVHVRDRDVFKYLAGIVLVVIGFMSAYGTVNMDHIRDGINLIDIGQTVEETKFHICRLNWWDYVIEIAEFLFLCMGIYMSYCIRSAPSDFHETRWLSLAVYIEALVSGTLHVLRHFLWLVVNPDYIYLMYFVRCQLTVTLMIILIFGPKIWYAHKKDEDEYSGNRGRAFSSADISDHMTPETMKLQDGFAGNGDVDIGEVNIADMDPEDIKAELKRVYTQLQILKTKTMRKDNPHISKRRGGRKNTHRRFSLQAFHHHHRHRQHQRSEQQQAEASEAEHENLPKTPEESTASVENVAIPLEERRSDAGISPSMSFRPQRERLGHGGSTRSAADRYDKI</sequence>
<evidence type="ECO:0000256" key="18">
    <source>
        <dbReference type="SAM" id="Phobius"/>
    </source>
</evidence>
<comment type="similarity">
    <text evidence="2">Belongs to the G-protein coupled receptor 3 family.</text>
</comment>
<dbReference type="GeneID" id="106816780"/>
<dbReference type="InterPro" id="IPR017978">
    <property type="entry name" value="GPCR_3_C"/>
</dbReference>
<protein>
    <submittedName>
        <fullName evidence="22">Probable G-protein coupled receptor 158</fullName>
    </submittedName>
</protein>
<keyword evidence="9 18" id="KW-0472">Membrane</keyword>
<feature type="transmembrane region" description="Helical" evidence="18">
    <location>
        <begin position="532"/>
        <end position="550"/>
    </location>
</feature>
<dbReference type="InterPro" id="IPR043458">
    <property type="entry name" value="GPR158/179"/>
</dbReference>
<comment type="subcellular location">
    <subcellularLocation>
        <location evidence="1">Cell projection</location>
        <location evidence="1">Neuron projection</location>
    </subcellularLocation>
    <subcellularLocation>
        <location evidence="16">Postsynaptic cell membrane</location>
        <topology evidence="16">Multi-pass membrane protein</topology>
    </subcellularLocation>
</comment>
<feature type="transmembrane region" description="Helical" evidence="18">
    <location>
        <begin position="648"/>
        <end position="669"/>
    </location>
</feature>
<evidence type="ECO:0000256" key="4">
    <source>
        <dbReference type="ARBA" id="ARBA00022692"/>
    </source>
</evidence>
<feature type="transmembrane region" description="Helical" evidence="18">
    <location>
        <begin position="170"/>
        <end position="195"/>
    </location>
</feature>
<feature type="transmembrane region" description="Helical" evidence="18">
    <location>
        <begin position="586"/>
        <end position="606"/>
    </location>
</feature>
<evidence type="ECO:0000313" key="22">
    <source>
        <dbReference type="RefSeq" id="XP_014676890.1"/>
    </source>
</evidence>
<evidence type="ECO:0000256" key="10">
    <source>
        <dbReference type="ARBA" id="ARBA00023157"/>
    </source>
</evidence>
<reference evidence="22" key="1">
    <citation type="submission" date="2025-08" db="UniProtKB">
        <authorList>
            <consortium name="RefSeq"/>
        </authorList>
    </citation>
    <scope>IDENTIFICATION</scope>
</reference>
<keyword evidence="4 18" id="KW-0812">Transmembrane</keyword>
<evidence type="ECO:0000256" key="7">
    <source>
        <dbReference type="ARBA" id="ARBA00023018"/>
    </source>
</evidence>
<evidence type="ECO:0000256" key="15">
    <source>
        <dbReference type="ARBA" id="ARBA00023273"/>
    </source>
</evidence>
<evidence type="ECO:0000256" key="13">
    <source>
        <dbReference type="ARBA" id="ARBA00023224"/>
    </source>
</evidence>
<evidence type="ECO:0000256" key="6">
    <source>
        <dbReference type="ARBA" id="ARBA00022989"/>
    </source>
</evidence>
<evidence type="ECO:0000256" key="14">
    <source>
        <dbReference type="ARBA" id="ARBA00023257"/>
    </source>
</evidence>
<feature type="compositionally biased region" description="Basic and acidic residues" evidence="17">
    <location>
        <begin position="799"/>
        <end position="810"/>
    </location>
</feature>
<organism evidence="21 22">
    <name type="scientific">Priapulus caudatus</name>
    <name type="common">Priapulid worm</name>
    <dbReference type="NCBI Taxonomy" id="37621"/>
    <lineage>
        <taxon>Eukaryota</taxon>
        <taxon>Metazoa</taxon>
        <taxon>Ecdysozoa</taxon>
        <taxon>Scalidophora</taxon>
        <taxon>Priapulida</taxon>
        <taxon>Priapulimorpha</taxon>
        <taxon>Priapulimorphida</taxon>
        <taxon>Priapulidae</taxon>
        <taxon>Priapulus</taxon>
    </lineage>
</organism>
<keyword evidence="13" id="KW-0807">Transducer</keyword>
<feature type="region of interest" description="Disordered" evidence="17">
    <location>
        <begin position="751"/>
        <end position="770"/>
    </location>
</feature>
<dbReference type="PANTHER" id="PTHR32546:SF26">
    <property type="entry name" value="SMOG, ISOFORM D"/>
    <property type="match status" value="1"/>
</dbReference>
<dbReference type="RefSeq" id="XP_014676890.1">
    <property type="nucleotide sequence ID" value="XM_014821404.1"/>
</dbReference>
<feature type="compositionally biased region" description="Basic residues" evidence="17">
    <location>
        <begin position="759"/>
        <end position="770"/>
    </location>
</feature>
<feature type="domain" description="G-protein coupled receptors family 3 profile" evidence="19">
    <location>
        <begin position="510"/>
        <end position="672"/>
    </location>
</feature>
<keyword evidence="3" id="KW-1003">Cell membrane</keyword>
<dbReference type="InterPro" id="IPR054714">
    <property type="entry name" value="GPR158_179_extracellular"/>
</dbReference>
<keyword evidence="6 18" id="KW-1133">Transmembrane helix</keyword>
<gene>
    <name evidence="22" type="primary">LOC106816780</name>
</gene>
<feature type="domain" description="GPR158/179 extracellular" evidence="20">
    <location>
        <begin position="42"/>
        <end position="100"/>
    </location>
</feature>
<evidence type="ECO:0000256" key="16">
    <source>
        <dbReference type="ARBA" id="ARBA00034104"/>
    </source>
</evidence>
<keyword evidence="5" id="KW-0732">Signal</keyword>
<keyword evidence="14" id="KW-0628">Postsynaptic cell membrane</keyword>
<evidence type="ECO:0000256" key="8">
    <source>
        <dbReference type="ARBA" id="ARBA00023040"/>
    </source>
</evidence>
<evidence type="ECO:0000313" key="21">
    <source>
        <dbReference type="Proteomes" id="UP000695022"/>
    </source>
</evidence>
<keyword evidence="8" id="KW-0297">G-protein coupled receptor</keyword>
<keyword evidence="10" id="KW-1015">Disulfide bond</keyword>
<dbReference type="Pfam" id="PF00003">
    <property type="entry name" value="7tm_3"/>
    <property type="match status" value="1"/>
</dbReference>
<feature type="compositionally biased region" description="Basic residues" evidence="17">
    <location>
        <begin position="778"/>
        <end position="787"/>
    </location>
</feature>
<keyword evidence="7" id="KW-0770">Synapse</keyword>
<feature type="transmembrane region" description="Helical" evidence="18">
    <location>
        <begin position="618"/>
        <end position="636"/>
    </location>
</feature>
<evidence type="ECO:0000256" key="3">
    <source>
        <dbReference type="ARBA" id="ARBA00022475"/>
    </source>
</evidence>
<feature type="transmembrane region" description="Helical" evidence="18">
    <location>
        <begin position="467"/>
        <end position="483"/>
    </location>
</feature>
<feature type="transmembrane region" description="Helical" evidence="18">
    <location>
        <begin position="202"/>
        <end position="223"/>
    </location>
</feature>
<evidence type="ECO:0000259" key="20">
    <source>
        <dbReference type="Pfam" id="PF22572"/>
    </source>
</evidence>
<evidence type="ECO:0000256" key="5">
    <source>
        <dbReference type="ARBA" id="ARBA00022729"/>
    </source>
</evidence>
<evidence type="ECO:0000256" key="9">
    <source>
        <dbReference type="ARBA" id="ARBA00023136"/>
    </source>
</evidence>
<accession>A0ABM1EXG9</accession>
<proteinExistence type="inferred from homology"/>
<feature type="region of interest" description="Disordered" evidence="17">
    <location>
        <begin position="778"/>
        <end position="861"/>
    </location>
</feature>
<evidence type="ECO:0000256" key="11">
    <source>
        <dbReference type="ARBA" id="ARBA00023170"/>
    </source>
</evidence>
<name>A0ABM1EXG9_PRICU</name>
<evidence type="ECO:0000256" key="1">
    <source>
        <dbReference type="ARBA" id="ARBA00004487"/>
    </source>
</evidence>
<dbReference type="Pfam" id="PF22572">
    <property type="entry name" value="GPR158_179_EC"/>
    <property type="match status" value="1"/>
</dbReference>
<keyword evidence="12" id="KW-0325">Glycoprotein</keyword>
<keyword evidence="11 22" id="KW-0675">Receptor</keyword>
<evidence type="ECO:0000256" key="17">
    <source>
        <dbReference type="SAM" id="MobiDB-lite"/>
    </source>
</evidence>
<dbReference type="Proteomes" id="UP000695022">
    <property type="component" value="Unplaced"/>
</dbReference>
<evidence type="ECO:0000256" key="12">
    <source>
        <dbReference type="ARBA" id="ARBA00023180"/>
    </source>
</evidence>
<evidence type="ECO:0000259" key="19">
    <source>
        <dbReference type="Pfam" id="PF00003"/>
    </source>
</evidence>
<dbReference type="PANTHER" id="PTHR32546">
    <property type="entry name" value="G-PROTEIN COUPLED RECEPTOR 158-RELATED"/>
    <property type="match status" value="1"/>
</dbReference>
<evidence type="ECO:0000256" key="2">
    <source>
        <dbReference type="ARBA" id="ARBA00007242"/>
    </source>
</evidence>
<keyword evidence="21" id="KW-1185">Reference proteome</keyword>